<dbReference type="InterPro" id="IPR008972">
    <property type="entry name" value="Cupredoxin"/>
</dbReference>
<dbReference type="InterPro" id="IPR039391">
    <property type="entry name" value="Phytocyanin-like"/>
</dbReference>
<dbReference type="FunFam" id="2.60.40.420:FF:000034">
    <property type="entry name" value="Cupredoxin superfamily protein"/>
    <property type="match status" value="1"/>
</dbReference>
<feature type="signal peptide" evidence="5">
    <location>
        <begin position="1"/>
        <end position="26"/>
    </location>
</feature>
<evidence type="ECO:0000256" key="5">
    <source>
        <dbReference type="SAM" id="SignalP"/>
    </source>
</evidence>
<keyword evidence="2" id="KW-0325">Glycoprotein</keyword>
<proteinExistence type="predicted"/>
<dbReference type="PROSITE" id="PS51485">
    <property type="entry name" value="PHYTOCYANIN"/>
    <property type="match status" value="1"/>
</dbReference>
<dbReference type="AlphaFoldDB" id="A0A7N0TZL8"/>
<keyword evidence="4" id="KW-0472">Membrane</keyword>
<keyword evidence="8" id="KW-1185">Reference proteome</keyword>
<dbReference type="Gramene" id="Kaladp0048s0749.1.v1.1">
    <property type="protein sequence ID" value="Kaladp0048s0749.1.v1.1"/>
    <property type="gene ID" value="Kaladp0048s0749.v1.1"/>
</dbReference>
<feature type="compositionally biased region" description="Pro residues" evidence="3">
    <location>
        <begin position="136"/>
        <end position="145"/>
    </location>
</feature>
<name>A0A7N0TZL8_KALFE</name>
<dbReference type="InterPro" id="IPR003245">
    <property type="entry name" value="Phytocyanin_dom"/>
</dbReference>
<evidence type="ECO:0000256" key="1">
    <source>
        <dbReference type="ARBA" id="ARBA00023157"/>
    </source>
</evidence>
<evidence type="ECO:0000259" key="6">
    <source>
        <dbReference type="PROSITE" id="PS51485"/>
    </source>
</evidence>
<sequence length="183" mass="18566">MKTNMRLLAVELAVMAALASMALTNAATYTVGDGSWTIPSTTGQYNTWASSKTFRVGDVLVFNFATGAHDVATVTKDKYDDCDGDSPMALVTQGPASITLTTSGMNYFICTVGNGNHCSAGQKLAVNVTTATSGTTPPPPPPSSSPSPTGARSPPPPPNSAHAVTGGSSFLVGLVALGLVVMA</sequence>
<organism evidence="7 8">
    <name type="scientific">Kalanchoe fedtschenkoi</name>
    <name type="common">Lavender scallops</name>
    <name type="synonym">South American air plant</name>
    <dbReference type="NCBI Taxonomy" id="63787"/>
    <lineage>
        <taxon>Eukaryota</taxon>
        <taxon>Viridiplantae</taxon>
        <taxon>Streptophyta</taxon>
        <taxon>Embryophyta</taxon>
        <taxon>Tracheophyta</taxon>
        <taxon>Spermatophyta</taxon>
        <taxon>Magnoliopsida</taxon>
        <taxon>eudicotyledons</taxon>
        <taxon>Gunneridae</taxon>
        <taxon>Pentapetalae</taxon>
        <taxon>Saxifragales</taxon>
        <taxon>Crassulaceae</taxon>
        <taxon>Kalanchoe</taxon>
    </lineage>
</organism>
<keyword evidence="5" id="KW-0732">Signal</keyword>
<reference evidence="7" key="1">
    <citation type="submission" date="2021-01" db="UniProtKB">
        <authorList>
            <consortium name="EnsemblPlants"/>
        </authorList>
    </citation>
    <scope>IDENTIFICATION</scope>
</reference>
<dbReference type="PANTHER" id="PTHR33021">
    <property type="entry name" value="BLUE COPPER PROTEIN"/>
    <property type="match status" value="1"/>
</dbReference>
<dbReference type="SUPFAM" id="SSF49503">
    <property type="entry name" value="Cupredoxins"/>
    <property type="match status" value="1"/>
</dbReference>
<dbReference type="PANTHER" id="PTHR33021:SF496">
    <property type="entry name" value="OS08G0482700 PROTEIN"/>
    <property type="match status" value="1"/>
</dbReference>
<evidence type="ECO:0000256" key="2">
    <source>
        <dbReference type="ARBA" id="ARBA00023180"/>
    </source>
</evidence>
<evidence type="ECO:0000313" key="7">
    <source>
        <dbReference type="EnsemblPlants" id="Kaladp0048s0749.1.v1.1"/>
    </source>
</evidence>
<dbReference type="EnsemblPlants" id="Kaladp0048s0749.1.v1.1">
    <property type="protein sequence ID" value="Kaladp0048s0749.1.v1.1"/>
    <property type="gene ID" value="Kaladp0048s0749.v1.1"/>
</dbReference>
<evidence type="ECO:0000256" key="4">
    <source>
        <dbReference type="SAM" id="Phobius"/>
    </source>
</evidence>
<dbReference type="GO" id="GO:0005886">
    <property type="term" value="C:plasma membrane"/>
    <property type="evidence" value="ECO:0007669"/>
    <property type="project" value="TreeGrafter"/>
</dbReference>
<feature type="transmembrane region" description="Helical" evidence="4">
    <location>
        <begin position="161"/>
        <end position="182"/>
    </location>
</feature>
<keyword evidence="1" id="KW-1015">Disulfide bond</keyword>
<dbReference type="Proteomes" id="UP000594263">
    <property type="component" value="Unplaced"/>
</dbReference>
<dbReference type="Pfam" id="PF02298">
    <property type="entry name" value="Cu_bind_like"/>
    <property type="match status" value="1"/>
</dbReference>
<keyword evidence="4" id="KW-1133">Transmembrane helix</keyword>
<dbReference type="GO" id="GO:0009055">
    <property type="term" value="F:electron transfer activity"/>
    <property type="evidence" value="ECO:0007669"/>
    <property type="project" value="InterPro"/>
</dbReference>
<protein>
    <recommendedName>
        <fullName evidence="6">Phytocyanin domain-containing protein</fullName>
    </recommendedName>
</protein>
<feature type="domain" description="Phytocyanin" evidence="6">
    <location>
        <begin position="27"/>
        <end position="130"/>
    </location>
</feature>
<evidence type="ECO:0000256" key="3">
    <source>
        <dbReference type="SAM" id="MobiDB-lite"/>
    </source>
</evidence>
<evidence type="ECO:0000313" key="8">
    <source>
        <dbReference type="Proteomes" id="UP000594263"/>
    </source>
</evidence>
<accession>A0A7N0TZL8</accession>
<keyword evidence="4" id="KW-0812">Transmembrane</keyword>
<feature type="region of interest" description="Disordered" evidence="3">
    <location>
        <begin position="130"/>
        <end position="164"/>
    </location>
</feature>
<feature type="chain" id="PRO_5029764306" description="Phytocyanin domain-containing protein" evidence="5">
    <location>
        <begin position="27"/>
        <end position="183"/>
    </location>
</feature>
<dbReference type="OMA" id="HALIMFM"/>
<dbReference type="Gene3D" id="2.60.40.420">
    <property type="entry name" value="Cupredoxins - blue copper proteins"/>
    <property type="match status" value="1"/>
</dbReference>